<dbReference type="InterPro" id="IPR005467">
    <property type="entry name" value="His_kinase_dom"/>
</dbReference>
<keyword evidence="3" id="KW-0597">Phosphoprotein</keyword>
<dbReference type="STRING" id="314232.SKA53_07876"/>
<keyword evidence="6" id="KW-0418">Kinase</keyword>
<accession>A3V6Z1</accession>
<dbReference type="SUPFAM" id="SSF55874">
    <property type="entry name" value="ATPase domain of HSP90 chaperone/DNA topoisomerase II/histidine kinase"/>
    <property type="match status" value="1"/>
</dbReference>
<keyword evidence="6" id="KW-0808">Transferase</keyword>
<gene>
    <name evidence="6" type="ORF">SKA53_07876</name>
</gene>
<dbReference type="AlphaFoldDB" id="A3V6Z1"/>
<feature type="transmembrane region" description="Helical" evidence="4">
    <location>
        <begin position="334"/>
        <end position="352"/>
    </location>
</feature>
<dbReference type="Gene3D" id="3.30.565.10">
    <property type="entry name" value="Histidine kinase-like ATPase, C-terminal domain"/>
    <property type="match status" value="1"/>
</dbReference>
<feature type="transmembrane region" description="Helical" evidence="4">
    <location>
        <begin position="364"/>
        <end position="381"/>
    </location>
</feature>
<comment type="caution">
    <text evidence="6">The sequence shown here is derived from an EMBL/GenBank/DDBJ whole genome shotgun (WGS) entry which is preliminary data.</text>
</comment>
<evidence type="ECO:0000256" key="3">
    <source>
        <dbReference type="ARBA" id="ARBA00022553"/>
    </source>
</evidence>
<dbReference type="PROSITE" id="PS50109">
    <property type="entry name" value="HIS_KIN"/>
    <property type="match status" value="1"/>
</dbReference>
<dbReference type="GO" id="GO:0000155">
    <property type="term" value="F:phosphorelay sensor kinase activity"/>
    <property type="evidence" value="ECO:0007669"/>
    <property type="project" value="InterPro"/>
</dbReference>
<feature type="transmembrane region" description="Helical" evidence="4">
    <location>
        <begin position="292"/>
        <end position="314"/>
    </location>
</feature>
<evidence type="ECO:0000256" key="1">
    <source>
        <dbReference type="ARBA" id="ARBA00000085"/>
    </source>
</evidence>
<dbReference type="CDD" id="cd00082">
    <property type="entry name" value="HisKA"/>
    <property type="match status" value="1"/>
</dbReference>
<protein>
    <recommendedName>
        <fullName evidence="2">histidine kinase</fullName>
        <ecNumber evidence="2">2.7.13.3</ecNumber>
    </recommendedName>
</protein>
<feature type="domain" description="Histidine kinase" evidence="5">
    <location>
        <begin position="421"/>
        <end position="615"/>
    </location>
</feature>
<dbReference type="EMBL" id="AAMS01000006">
    <property type="protein sequence ID" value="EAQ06007.1"/>
    <property type="molecule type" value="Genomic_DNA"/>
</dbReference>
<feature type="transmembrane region" description="Helical" evidence="4">
    <location>
        <begin position="168"/>
        <end position="188"/>
    </location>
</feature>
<comment type="catalytic activity">
    <reaction evidence="1">
        <text>ATP + protein L-histidine = ADP + protein N-phospho-L-histidine.</text>
        <dbReference type="EC" id="2.7.13.3"/>
    </reaction>
</comment>
<dbReference type="Gene3D" id="2.60.40.2380">
    <property type="match status" value="1"/>
</dbReference>
<feature type="transmembrane region" description="Helical" evidence="4">
    <location>
        <begin position="200"/>
        <end position="218"/>
    </location>
</feature>
<dbReference type="eggNOG" id="COG2205">
    <property type="taxonomic scope" value="Bacteria"/>
</dbReference>
<dbReference type="SMART" id="SM00387">
    <property type="entry name" value="HATPase_c"/>
    <property type="match status" value="1"/>
</dbReference>
<evidence type="ECO:0000256" key="2">
    <source>
        <dbReference type="ARBA" id="ARBA00012438"/>
    </source>
</evidence>
<organism evidence="6 7">
    <name type="scientific">Yoonia vestfoldensis SKA53</name>
    <dbReference type="NCBI Taxonomy" id="314232"/>
    <lineage>
        <taxon>Bacteria</taxon>
        <taxon>Pseudomonadati</taxon>
        <taxon>Pseudomonadota</taxon>
        <taxon>Alphaproteobacteria</taxon>
        <taxon>Rhodobacterales</taxon>
        <taxon>Paracoccaceae</taxon>
        <taxon>Yoonia</taxon>
    </lineage>
</organism>
<feature type="transmembrane region" description="Helical" evidence="4">
    <location>
        <begin position="269"/>
        <end position="286"/>
    </location>
</feature>
<evidence type="ECO:0000259" key="5">
    <source>
        <dbReference type="PROSITE" id="PS50109"/>
    </source>
</evidence>
<keyword evidence="4" id="KW-0472">Membrane</keyword>
<sequence>MPVTVLLKHLILSFVGTLIVLFSTVMAVAETAHIEINYVIGDYEIEEIVSQKNVTFSKFDLGKNLGFKDKPVWFRINAQTDNVVDGQHLIITPVHIDNIQVFANSVHGYEKILNAGDRETSPISMIPEGYSVTLTSYQLDAPIYIEIASKNVIYPSFKIVGFNEARHLAITSVFWFSLSFGITLLYFAWATSAVVSSPQLLLLTFILRLAMFSGALFVHSGMWRFLTSLESLPPQDLIHNVTGLAYITVAQLFDFALLRTIYCKTAIKAFLIMVLLSALAKTVFFISGEVSLALIVNNISALLTLLLGAMMVVLPRQNKIDTSKIQLSRTAVGAYFILQAIPLILLFILSYFENSNYLRISDIMFMNYALVPGGFIAYAMLKHQQRTYRANTELELRAQHFIELSLLEQEKRSEMKRLLETLAHEIKTPLATLQMAEAVGRIDQKILQKSTDSISTVLNQISRVEHIERGAFVLETTEIDLCSLIKNVLKSVDSSANIECMDIKVNADWNGLYIVLSNLVGNGEKYKKPKTQVSITIEKLSDSIDVLIKNALSRPILEPDRLFEKYYRDTTNANQPGTGLGLYLAKYLTHAFGAELKILKSDDEFVMRLSFSSGM</sequence>
<dbReference type="Pfam" id="PF02518">
    <property type="entry name" value="HATPase_c"/>
    <property type="match status" value="1"/>
</dbReference>
<dbReference type="HOGENOM" id="CLU_443986_0_0_5"/>
<reference evidence="6 7" key="1">
    <citation type="submission" date="2006-01" db="EMBL/GenBank/DDBJ databases">
        <authorList>
            <person name="Hagstrom A."/>
            <person name="Ferriera S."/>
            <person name="Johnson J."/>
            <person name="Kravitz S."/>
            <person name="Halpern A."/>
            <person name="Remington K."/>
            <person name="Beeson K."/>
            <person name="Tran B."/>
            <person name="Rogers Y.-H."/>
            <person name="Friedman R."/>
            <person name="Venter J.C."/>
        </authorList>
    </citation>
    <scope>NUCLEOTIDE SEQUENCE [LARGE SCALE GENOMIC DNA]</scope>
    <source>
        <strain evidence="6 7">SKA53</strain>
    </source>
</reference>
<dbReference type="EC" id="2.7.13.3" evidence="2"/>
<evidence type="ECO:0000313" key="7">
    <source>
        <dbReference type="Proteomes" id="UP000004507"/>
    </source>
</evidence>
<keyword evidence="4" id="KW-1133">Transmembrane helix</keyword>
<dbReference type="OrthoDB" id="9815202at2"/>
<dbReference type="Proteomes" id="UP000004507">
    <property type="component" value="Unassembled WGS sequence"/>
</dbReference>
<dbReference type="PANTHER" id="PTHR43547:SF2">
    <property type="entry name" value="HYBRID SIGNAL TRANSDUCTION HISTIDINE KINASE C"/>
    <property type="match status" value="1"/>
</dbReference>
<name>A3V6Z1_9RHOB</name>
<dbReference type="InterPro" id="IPR036890">
    <property type="entry name" value="HATPase_C_sf"/>
</dbReference>
<keyword evidence="7" id="KW-1185">Reference proteome</keyword>
<dbReference type="InterPro" id="IPR003661">
    <property type="entry name" value="HisK_dim/P_dom"/>
</dbReference>
<evidence type="ECO:0000313" key="6">
    <source>
        <dbReference type="EMBL" id="EAQ06007.1"/>
    </source>
</evidence>
<evidence type="ECO:0000256" key="4">
    <source>
        <dbReference type="SAM" id="Phobius"/>
    </source>
</evidence>
<proteinExistence type="predicted"/>
<keyword evidence="4" id="KW-0812">Transmembrane</keyword>
<dbReference type="PANTHER" id="PTHR43547">
    <property type="entry name" value="TWO-COMPONENT HISTIDINE KINASE"/>
    <property type="match status" value="1"/>
</dbReference>
<dbReference type="InterPro" id="IPR003594">
    <property type="entry name" value="HATPase_dom"/>
</dbReference>